<organism evidence="1 2">
    <name type="scientific">Uabimicrobium amorphum</name>
    <dbReference type="NCBI Taxonomy" id="2596890"/>
    <lineage>
        <taxon>Bacteria</taxon>
        <taxon>Pseudomonadati</taxon>
        <taxon>Planctomycetota</taxon>
        <taxon>Candidatus Uabimicrobiia</taxon>
        <taxon>Candidatus Uabimicrobiales</taxon>
        <taxon>Candidatus Uabimicrobiaceae</taxon>
        <taxon>Candidatus Uabimicrobium</taxon>
    </lineage>
</organism>
<dbReference type="KEGG" id="uam:UABAM_01625"/>
<reference evidence="1 2" key="1">
    <citation type="submission" date="2019-08" db="EMBL/GenBank/DDBJ databases">
        <title>Complete genome sequence of Candidatus Uab amorphum.</title>
        <authorList>
            <person name="Shiratori T."/>
            <person name="Suzuki S."/>
            <person name="Kakizawa Y."/>
            <person name="Ishida K."/>
        </authorList>
    </citation>
    <scope>NUCLEOTIDE SEQUENCE [LARGE SCALE GENOMIC DNA]</scope>
    <source>
        <strain evidence="1 2">SRT547</strain>
    </source>
</reference>
<evidence type="ECO:0000313" key="2">
    <source>
        <dbReference type="Proteomes" id="UP000326354"/>
    </source>
</evidence>
<dbReference type="Proteomes" id="UP000326354">
    <property type="component" value="Chromosome"/>
</dbReference>
<dbReference type="RefSeq" id="WP_151967481.1">
    <property type="nucleotide sequence ID" value="NZ_AP019860.1"/>
</dbReference>
<dbReference type="AlphaFoldDB" id="A0A5S9IKB0"/>
<protein>
    <submittedName>
        <fullName evidence="1">Uncharacterized protein</fullName>
    </submittedName>
</protein>
<dbReference type="OrthoDB" id="5484018at2"/>
<keyword evidence="2" id="KW-1185">Reference proteome</keyword>
<gene>
    <name evidence="1" type="ORF">UABAM_01625</name>
</gene>
<sequence>MKNSAINRIIKLFMNCFGKLKIDYDMTYIEEMSCLVHRSMDSFSRNFHNTGHVFKLSEGLSPLETLACIFHDVAYFQVDGGFPKGMEELLLQYVLVEEQKVFIHSKSKVPNNELFCICLDIFDFKYEQELSSMGGLNEFLSALIACAKLQNLLDKKQLITIMAIIEGTRPFRPTDQHGKSCFDYLEERLIALQKKYKDTPTPKESVRIVELALNFANKDVENFAFENSAEFLGNTWALLEESNTFLQNARVYTITDYRQVLQKMESFMNFLRPETVFHRYKKTPSQRKYDNLISRATRNIQIAREYLKVKVLTIGIIEAIALETGGDAPISMFLGDFPTSTNDVLLRAEYYLPQASVSSKLTLDPDVLMLIEKGRAQDASFDIKHSPTSTYVYKKIGREGVEKAYPVMTKALLGVISTKEFLKSLDRDVVVGIAKACSKISISRQGALEKIIAGK</sequence>
<proteinExistence type="predicted"/>
<name>A0A5S9IKB0_UABAM</name>
<accession>A0A5S9IKB0</accession>
<dbReference type="EMBL" id="AP019860">
    <property type="protein sequence ID" value="BBM83274.1"/>
    <property type="molecule type" value="Genomic_DNA"/>
</dbReference>
<evidence type="ECO:0000313" key="1">
    <source>
        <dbReference type="EMBL" id="BBM83274.1"/>
    </source>
</evidence>